<name>A0A1R2CKT7_9CILI</name>
<evidence type="ECO:0000313" key="2">
    <source>
        <dbReference type="Proteomes" id="UP000187209"/>
    </source>
</evidence>
<protein>
    <submittedName>
        <fullName evidence="1">Uncharacterized protein</fullName>
    </submittedName>
</protein>
<dbReference type="Proteomes" id="UP000187209">
    <property type="component" value="Unassembled WGS sequence"/>
</dbReference>
<keyword evidence="2" id="KW-1185">Reference proteome</keyword>
<gene>
    <name evidence="1" type="ORF">SteCoe_8184</name>
</gene>
<comment type="caution">
    <text evidence="1">The sequence shown here is derived from an EMBL/GenBank/DDBJ whole genome shotgun (WGS) entry which is preliminary data.</text>
</comment>
<accession>A0A1R2CKT7</accession>
<organism evidence="1 2">
    <name type="scientific">Stentor coeruleus</name>
    <dbReference type="NCBI Taxonomy" id="5963"/>
    <lineage>
        <taxon>Eukaryota</taxon>
        <taxon>Sar</taxon>
        <taxon>Alveolata</taxon>
        <taxon>Ciliophora</taxon>
        <taxon>Postciliodesmatophora</taxon>
        <taxon>Heterotrichea</taxon>
        <taxon>Heterotrichida</taxon>
        <taxon>Stentoridae</taxon>
        <taxon>Stentor</taxon>
    </lineage>
</organism>
<reference evidence="1 2" key="1">
    <citation type="submission" date="2016-11" db="EMBL/GenBank/DDBJ databases">
        <title>The macronuclear genome of Stentor coeruleus: a giant cell with tiny introns.</title>
        <authorList>
            <person name="Slabodnick M."/>
            <person name="Ruby J.G."/>
            <person name="Reiff S.B."/>
            <person name="Swart E.C."/>
            <person name="Gosai S."/>
            <person name="Prabakaran S."/>
            <person name="Witkowska E."/>
            <person name="Larue G.E."/>
            <person name="Fisher S."/>
            <person name="Freeman R.M."/>
            <person name="Gunawardena J."/>
            <person name="Chu W."/>
            <person name="Stover N.A."/>
            <person name="Gregory B.D."/>
            <person name="Nowacki M."/>
            <person name="Derisi J."/>
            <person name="Roy S.W."/>
            <person name="Marshall W.F."/>
            <person name="Sood P."/>
        </authorList>
    </citation>
    <scope>NUCLEOTIDE SEQUENCE [LARGE SCALE GENOMIC DNA]</scope>
    <source>
        <strain evidence="1">WM001</strain>
    </source>
</reference>
<proteinExistence type="predicted"/>
<dbReference type="EMBL" id="MPUH01000121">
    <property type="protein sequence ID" value="OMJ89643.1"/>
    <property type="molecule type" value="Genomic_DNA"/>
</dbReference>
<dbReference type="AlphaFoldDB" id="A0A1R2CKT7"/>
<evidence type="ECO:0000313" key="1">
    <source>
        <dbReference type="EMBL" id="OMJ89643.1"/>
    </source>
</evidence>
<sequence length="301" mass="33962">MESKKSVTCTCFGFFRRKKSKSSSNEQIQEVPSPRSLSIQNIQPPESNLLMDLSFNRTQKLVQPNTYKSSIITPSKRTPHVNKFLPSIFSHHKNAVQPDISNSIEISLSRPNTIRELSVNSAAHLFAHKADEGYINKKSSLLEVHNECEENKEVSLIDGGQIKSEEGSEKQEIPLKVYNNIEKTERLAKKTDEKGFIRSPMVSPGLLSFSSKISDSPVIGSLSVSPIKCIVSVEDYSDLASLLNDPEKCKYLPDVFIHNTERPKHMPALKPMTPCYFAKKRAIPTFRLENKELFNKININN</sequence>